<dbReference type="Pfam" id="PF01048">
    <property type="entry name" value="PNP_UDP_1"/>
    <property type="match status" value="1"/>
</dbReference>
<evidence type="ECO:0000259" key="3">
    <source>
        <dbReference type="Pfam" id="PF01048"/>
    </source>
</evidence>
<evidence type="ECO:0000313" key="4">
    <source>
        <dbReference type="EMBL" id="SUZ64084.1"/>
    </source>
</evidence>
<organism evidence="4">
    <name type="scientific">marine metagenome</name>
    <dbReference type="NCBI Taxonomy" id="408172"/>
    <lineage>
        <taxon>unclassified sequences</taxon>
        <taxon>metagenomes</taxon>
        <taxon>ecological metagenomes</taxon>
    </lineage>
</organism>
<dbReference type="GO" id="GO:0019509">
    <property type="term" value="P:L-methionine salvage from methylthioadenosine"/>
    <property type="evidence" value="ECO:0007669"/>
    <property type="project" value="TreeGrafter"/>
</dbReference>
<reference evidence="4" key="1">
    <citation type="submission" date="2018-05" db="EMBL/GenBank/DDBJ databases">
        <authorList>
            <person name="Lanie J.A."/>
            <person name="Ng W.-L."/>
            <person name="Kazmierczak K.M."/>
            <person name="Andrzejewski T.M."/>
            <person name="Davidsen T.M."/>
            <person name="Wayne K.J."/>
            <person name="Tettelin H."/>
            <person name="Glass J.I."/>
            <person name="Rusch D."/>
            <person name="Podicherti R."/>
            <person name="Tsui H.-C.T."/>
            <person name="Winkler M.E."/>
        </authorList>
    </citation>
    <scope>NUCLEOTIDE SEQUENCE</scope>
</reference>
<accession>A0A381PBT6</accession>
<keyword evidence="2" id="KW-0808">Transferase</keyword>
<evidence type="ECO:0000256" key="2">
    <source>
        <dbReference type="ARBA" id="ARBA00022679"/>
    </source>
</evidence>
<dbReference type="PANTHER" id="PTHR42679:SF2">
    <property type="entry name" value="S-METHYL-5'-THIOADENOSINE PHOSPHORYLASE"/>
    <property type="match status" value="1"/>
</dbReference>
<sequence>MIGIIAGTGYYELPGLRQRKDETYTNQYGQASVSTGTWHDVPIAFVARHGGDHSIPPNAINYRANIRALSELGVEAVFAVNVVGSMVLERGPGSLFLVDDFIEFTQGRDCTFFDQPGQLKHTDMTVVYDTKLRSQVLRAAQMEDIDIVETATYVCTDGPRFETPSEIRMYKQLGAHVVGMTGYPEAALAREGNIPYASIAVASNLAAGMTDGPIEEQVVWDTLEATKEPVFRLLSRSVQLQASGEC</sequence>
<name>A0A381PBT6_9ZZZZ</name>
<dbReference type="SUPFAM" id="SSF53167">
    <property type="entry name" value="Purine and uridine phosphorylases"/>
    <property type="match status" value="1"/>
</dbReference>
<dbReference type="CDD" id="cd09010">
    <property type="entry name" value="MTAP_SsMTAPII_like_MTIP"/>
    <property type="match status" value="1"/>
</dbReference>
<dbReference type="InterPro" id="IPR000845">
    <property type="entry name" value="Nucleoside_phosphorylase_d"/>
</dbReference>
<dbReference type="InterPro" id="IPR035994">
    <property type="entry name" value="Nucleoside_phosphorylase_sf"/>
</dbReference>
<dbReference type="PANTHER" id="PTHR42679">
    <property type="entry name" value="S-METHYL-5'-THIOADENOSINE PHOSPHORYLASE"/>
    <property type="match status" value="1"/>
</dbReference>
<dbReference type="EMBL" id="UINC01000928">
    <property type="protein sequence ID" value="SUZ64084.1"/>
    <property type="molecule type" value="Genomic_DNA"/>
</dbReference>
<dbReference type="GO" id="GO:0009116">
    <property type="term" value="P:nucleoside metabolic process"/>
    <property type="evidence" value="ECO:0007669"/>
    <property type="project" value="InterPro"/>
</dbReference>
<dbReference type="GO" id="GO:0005829">
    <property type="term" value="C:cytosol"/>
    <property type="evidence" value="ECO:0007669"/>
    <property type="project" value="TreeGrafter"/>
</dbReference>
<dbReference type="InterPro" id="IPR010044">
    <property type="entry name" value="MTAP"/>
</dbReference>
<feature type="domain" description="Nucleoside phosphorylase" evidence="3">
    <location>
        <begin position="2"/>
        <end position="228"/>
    </location>
</feature>
<dbReference type="Gene3D" id="3.40.50.1580">
    <property type="entry name" value="Nucleoside phosphorylase domain"/>
    <property type="match status" value="1"/>
</dbReference>
<gene>
    <name evidence="4" type="ORF">METZ01_LOCUS16938</name>
</gene>
<proteinExistence type="inferred from homology"/>
<evidence type="ECO:0000256" key="1">
    <source>
        <dbReference type="ARBA" id="ARBA00022676"/>
    </source>
</evidence>
<dbReference type="GO" id="GO:0017061">
    <property type="term" value="F:S-methyl-5-thioadenosine phosphorylase activity"/>
    <property type="evidence" value="ECO:0007669"/>
    <property type="project" value="InterPro"/>
</dbReference>
<protein>
    <recommendedName>
        <fullName evidence="3">Nucleoside phosphorylase domain-containing protein</fullName>
    </recommendedName>
</protein>
<dbReference type="AlphaFoldDB" id="A0A381PBT6"/>
<keyword evidence="1" id="KW-0328">Glycosyltransferase</keyword>
<dbReference type="HAMAP" id="MF_01963">
    <property type="entry name" value="MTAP"/>
    <property type="match status" value="1"/>
</dbReference>